<keyword evidence="6 9" id="KW-1133">Transmembrane helix</keyword>
<evidence type="ECO:0000256" key="2">
    <source>
        <dbReference type="ARBA" id="ARBA00022448"/>
    </source>
</evidence>
<organism evidence="10 12">
    <name type="scientific">Acidithiobacillus thiooxidans</name>
    <name type="common">Thiobacillus thiooxidans</name>
    <dbReference type="NCBI Taxonomy" id="930"/>
    <lineage>
        <taxon>Bacteria</taxon>
        <taxon>Pseudomonadati</taxon>
        <taxon>Pseudomonadota</taxon>
        <taxon>Acidithiobacillia</taxon>
        <taxon>Acidithiobacillales</taxon>
        <taxon>Acidithiobacillaceae</taxon>
        <taxon>Acidithiobacillus</taxon>
    </lineage>
</organism>
<evidence type="ECO:0000256" key="4">
    <source>
        <dbReference type="ARBA" id="ARBA00022519"/>
    </source>
</evidence>
<dbReference type="STRING" id="930.GCA_002079865_02856"/>
<reference evidence="10 12" key="1">
    <citation type="journal article" date="2016" name="Int. J. Mol. Sci.">
        <title>Comparative genomics of the extreme acidophile Acidithiobacillus thiooxidans reveals intraspecific divergence and niche adaptation.</title>
        <authorList>
            <person name="Zhang X."/>
            <person name="Feng X."/>
            <person name="Tao J."/>
            <person name="Ma L."/>
            <person name="Xiao Y."/>
            <person name="Liang Y."/>
            <person name="Liu X."/>
            <person name="Yin H."/>
        </authorList>
    </citation>
    <scope>NUCLEOTIDE SEQUENCE [LARGE SCALE GENOMIC DNA]</scope>
    <source>
        <strain evidence="10 12">A02</strain>
        <strain evidence="11">DXS-W</strain>
    </source>
</reference>
<evidence type="ECO:0000313" key="12">
    <source>
        <dbReference type="Proteomes" id="UP000094893"/>
    </source>
</evidence>
<dbReference type="RefSeq" id="WP_024893174.1">
    <property type="nucleotide sequence ID" value="NZ_JAAOMO010000030.1"/>
</dbReference>
<name>A0A1C2HZM8_ACITH</name>
<accession>A0A1C2HZM8</accession>
<keyword evidence="3" id="KW-1003">Cell membrane</keyword>
<dbReference type="Proteomes" id="UP000095008">
    <property type="component" value="Unassembled WGS sequence"/>
</dbReference>
<evidence type="ECO:0000256" key="3">
    <source>
        <dbReference type="ARBA" id="ARBA00022475"/>
    </source>
</evidence>
<evidence type="ECO:0000256" key="1">
    <source>
        <dbReference type="ARBA" id="ARBA00004429"/>
    </source>
</evidence>
<keyword evidence="4" id="KW-0997">Cell inner membrane</keyword>
<dbReference type="OrthoDB" id="5298410at2"/>
<evidence type="ECO:0000256" key="9">
    <source>
        <dbReference type="SAM" id="Phobius"/>
    </source>
</evidence>
<evidence type="ECO:0000256" key="6">
    <source>
        <dbReference type="ARBA" id="ARBA00022989"/>
    </source>
</evidence>
<comment type="caution">
    <text evidence="10">The sequence shown here is derived from an EMBL/GenBank/DDBJ whole genome shotgun (WGS) entry which is preliminary data.</text>
</comment>
<proteinExistence type="inferred from homology"/>
<dbReference type="GeneID" id="60697876"/>
<dbReference type="GO" id="GO:0005886">
    <property type="term" value="C:plasma membrane"/>
    <property type="evidence" value="ECO:0007669"/>
    <property type="project" value="UniProtKB-SubCell"/>
</dbReference>
<dbReference type="InterPro" id="IPR007272">
    <property type="entry name" value="Sulf_transp_TsuA/YedE"/>
</dbReference>
<dbReference type="PANTHER" id="PTHR30574:SF1">
    <property type="entry name" value="SULPHUR TRANSPORT DOMAIN-CONTAINING PROTEIN"/>
    <property type="match status" value="1"/>
</dbReference>
<feature type="transmembrane region" description="Helical" evidence="9">
    <location>
        <begin position="76"/>
        <end position="97"/>
    </location>
</feature>
<keyword evidence="5 9" id="KW-0812">Transmembrane</keyword>
<keyword evidence="7 9" id="KW-0472">Membrane</keyword>
<dbReference type="eggNOG" id="COG2391">
    <property type="taxonomic scope" value="Bacteria"/>
</dbReference>
<evidence type="ECO:0000313" key="10">
    <source>
        <dbReference type="EMBL" id="OCX69206.1"/>
    </source>
</evidence>
<comment type="similarity">
    <text evidence="8">Belongs to the TsuA/YedE (TC 9.B.102) family.</text>
</comment>
<dbReference type="AlphaFoldDB" id="A0A1C2HZM8"/>
<keyword evidence="2" id="KW-0813">Transport</keyword>
<feature type="transmembrane region" description="Helical" evidence="9">
    <location>
        <begin position="52"/>
        <end position="70"/>
    </location>
</feature>
<dbReference type="PANTHER" id="PTHR30574">
    <property type="entry name" value="INNER MEMBRANE PROTEIN YEDE"/>
    <property type="match status" value="1"/>
</dbReference>
<gene>
    <name evidence="11" type="ORF">A6M23_14590</name>
    <name evidence="10" type="ORF">A6P07_16950</name>
</gene>
<dbReference type="EMBL" id="LWRY01000187">
    <property type="protein sequence ID" value="OCX69866.1"/>
    <property type="molecule type" value="Genomic_DNA"/>
</dbReference>
<evidence type="ECO:0000256" key="8">
    <source>
        <dbReference type="ARBA" id="ARBA00035655"/>
    </source>
</evidence>
<dbReference type="Proteomes" id="UP000094893">
    <property type="component" value="Unassembled WGS sequence"/>
</dbReference>
<evidence type="ECO:0000313" key="13">
    <source>
        <dbReference type="Proteomes" id="UP000095008"/>
    </source>
</evidence>
<evidence type="ECO:0000256" key="5">
    <source>
        <dbReference type="ARBA" id="ARBA00022692"/>
    </source>
</evidence>
<dbReference type="EMBL" id="LWSA01000258">
    <property type="protein sequence ID" value="OCX69206.1"/>
    <property type="molecule type" value="Genomic_DNA"/>
</dbReference>
<keyword evidence="13" id="KW-1185">Reference proteome</keyword>
<evidence type="ECO:0000256" key="7">
    <source>
        <dbReference type="ARBA" id="ARBA00023136"/>
    </source>
</evidence>
<comment type="subcellular location">
    <subcellularLocation>
        <location evidence="1">Cell inner membrane</location>
        <topology evidence="1">Multi-pass membrane protein</topology>
    </subcellularLocation>
</comment>
<feature type="transmembrane region" description="Helical" evidence="9">
    <location>
        <begin position="117"/>
        <end position="138"/>
    </location>
</feature>
<sequence length="141" mass="15060">MQHEWLMGFIGGLMIGTAALIFLVVNGRIMGVSGLIGGLIDRSGWGNGRERIVFLFGLFMVPVLWVRFIAPVETHVTNNLSLIIIAGLLVGIGSRLANGCTSGHGVCGISRFSIRSIFATAVYLMSGVIAISIFRQLLGVI</sequence>
<evidence type="ECO:0000313" key="11">
    <source>
        <dbReference type="EMBL" id="OCX69866.1"/>
    </source>
</evidence>
<feature type="transmembrane region" description="Helical" evidence="9">
    <location>
        <begin position="6"/>
        <end position="25"/>
    </location>
</feature>
<protein>
    <submittedName>
        <fullName evidence="10">Uncharacterized protein</fullName>
    </submittedName>
</protein>